<organism evidence="1 2">
    <name type="scientific">Hydnum rufescens UP504</name>
    <dbReference type="NCBI Taxonomy" id="1448309"/>
    <lineage>
        <taxon>Eukaryota</taxon>
        <taxon>Fungi</taxon>
        <taxon>Dikarya</taxon>
        <taxon>Basidiomycota</taxon>
        <taxon>Agaricomycotina</taxon>
        <taxon>Agaricomycetes</taxon>
        <taxon>Cantharellales</taxon>
        <taxon>Hydnaceae</taxon>
        <taxon>Hydnum</taxon>
    </lineage>
</organism>
<dbReference type="EMBL" id="MU129100">
    <property type="protein sequence ID" value="KAF9506764.1"/>
    <property type="molecule type" value="Genomic_DNA"/>
</dbReference>
<protein>
    <submittedName>
        <fullName evidence="1">Uncharacterized protein</fullName>
    </submittedName>
</protein>
<comment type="caution">
    <text evidence="1">The sequence shown here is derived from an EMBL/GenBank/DDBJ whole genome shotgun (WGS) entry which is preliminary data.</text>
</comment>
<evidence type="ECO:0000313" key="2">
    <source>
        <dbReference type="Proteomes" id="UP000886523"/>
    </source>
</evidence>
<dbReference type="Proteomes" id="UP000886523">
    <property type="component" value="Unassembled WGS sequence"/>
</dbReference>
<name>A0A9P6AJ41_9AGAM</name>
<sequence>MEELPDSCTTNWTSAMADHDKTLLPVFEETGVFVISCWHHIVLKVVDMIQSGELYVLSGSPLVSV</sequence>
<reference evidence="1" key="1">
    <citation type="journal article" date="2020" name="Nat. Commun.">
        <title>Large-scale genome sequencing of mycorrhizal fungi provides insights into the early evolution of symbiotic traits.</title>
        <authorList>
            <person name="Miyauchi S."/>
            <person name="Kiss E."/>
            <person name="Kuo A."/>
            <person name="Drula E."/>
            <person name="Kohler A."/>
            <person name="Sanchez-Garcia M."/>
            <person name="Morin E."/>
            <person name="Andreopoulos B."/>
            <person name="Barry K.W."/>
            <person name="Bonito G."/>
            <person name="Buee M."/>
            <person name="Carver A."/>
            <person name="Chen C."/>
            <person name="Cichocki N."/>
            <person name="Clum A."/>
            <person name="Culley D."/>
            <person name="Crous P.W."/>
            <person name="Fauchery L."/>
            <person name="Girlanda M."/>
            <person name="Hayes R.D."/>
            <person name="Keri Z."/>
            <person name="LaButti K."/>
            <person name="Lipzen A."/>
            <person name="Lombard V."/>
            <person name="Magnuson J."/>
            <person name="Maillard F."/>
            <person name="Murat C."/>
            <person name="Nolan M."/>
            <person name="Ohm R.A."/>
            <person name="Pangilinan J."/>
            <person name="Pereira M.F."/>
            <person name="Perotto S."/>
            <person name="Peter M."/>
            <person name="Pfister S."/>
            <person name="Riley R."/>
            <person name="Sitrit Y."/>
            <person name="Stielow J.B."/>
            <person name="Szollosi G."/>
            <person name="Zifcakova L."/>
            <person name="Stursova M."/>
            <person name="Spatafora J.W."/>
            <person name="Tedersoo L."/>
            <person name="Vaario L.M."/>
            <person name="Yamada A."/>
            <person name="Yan M."/>
            <person name="Wang P."/>
            <person name="Xu J."/>
            <person name="Bruns T."/>
            <person name="Baldrian P."/>
            <person name="Vilgalys R."/>
            <person name="Dunand C."/>
            <person name="Henrissat B."/>
            <person name="Grigoriev I.V."/>
            <person name="Hibbett D."/>
            <person name="Nagy L.G."/>
            <person name="Martin F.M."/>
        </authorList>
    </citation>
    <scope>NUCLEOTIDE SEQUENCE</scope>
    <source>
        <strain evidence="1">UP504</strain>
    </source>
</reference>
<dbReference type="Pfam" id="PF18758">
    <property type="entry name" value="KDZ"/>
    <property type="match status" value="1"/>
</dbReference>
<accession>A0A9P6AJ41</accession>
<gene>
    <name evidence="1" type="ORF">BS47DRAFT_1304859</name>
</gene>
<dbReference type="InterPro" id="IPR040521">
    <property type="entry name" value="KDZ"/>
</dbReference>
<evidence type="ECO:0000313" key="1">
    <source>
        <dbReference type="EMBL" id="KAF9506764.1"/>
    </source>
</evidence>
<dbReference type="OrthoDB" id="3251205at2759"/>
<dbReference type="AlphaFoldDB" id="A0A9P6AJ41"/>
<proteinExistence type="predicted"/>
<keyword evidence="2" id="KW-1185">Reference proteome</keyword>